<dbReference type="AlphaFoldDB" id="A0AB33ITH7"/>
<gene>
    <name evidence="13" type="ORF">GTC17253_13410</name>
</gene>
<proteinExistence type="inferred from homology"/>
<comment type="similarity">
    <text evidence="8 9">Belongs to the TonB-dependent receptor family.</text>
</comment>
<dbReference type="Gene3D" id="2.60.40.1120">
    <property type="entry name" value="Carboxypeptidase-like, regulatory domain"/>
    <property type="match status" value="1"/>
</dbReference>
<evidence type="ECO:0000256" key="5">
    <source>
        <dbReference type="ARBA" id="ARBA00023077"/>
    </source>
</evidence>
<evidence type="ECO:0000256" key="3">
    <source>
        <dbReference type="ARBA" id="ARBA00022452"/>
    </source>
</evidence>
<dbReference type="Pfam" id="PF00593">
    <property type="entry name" value="TonB_dep_Rec_b-barrel"/>
    <property type="match status" value="1"/>
</dbReference>
<dbReference type="Gene3D" id="2.40.170.20">
    <property type="entry name" value="TonB-dependent receptor, beta-barrel domain"/>
    <property type="match status" value="1"/>
</dbReference>
<evidence type="ECO:0000256" key="7">
    <source>
        <dbReference type="ARBA" id="ARBA00023237"/>
    </source>
</evidence>
<keyword evidence="7 8" id="KW-0998">Cell outer membrane</keyword>
<dbReference type="Pfam" id="PF13715">
    <property type="entry name" value="CarbopepD_reg_2"/>
    <property type="match status" value="1"/>
</dbReference>
<reference evidence="13" key="1">
    <citation type="submission" date="2024-07" db="EMBL/GenBank/DDBJ databases">
        <title>Complete genome sequence of Prevotella sp. YM-2024 GTC17253.</title>
        <authorList>
            <person name="Hayashi M."/>
            <person name="Muto Y."/>
            <person name="Tanaka K."/>
            <person name="Niwa H."/>
        </authorList>
    </citation>
    <scope>NUCLEOTIDE SEQUENCE</scope>
    <source>
        <strain evidence="13">GTC17253</strain>
    </source>
</reference>
<keyword evidence="10" id="KW-0732">Signal</keyword>
<dbReference type="Gene3D" id="2.170.130.10">
    <property type="entry name" value="TonB-dependent receptor, plug domain"/>
    <property type="match status" value="1"/>
</dbReference>
<feature type="chain" id="PRO_5044328895" evidence="10">
    <location>
        <begin position="26"/>
        <end position="1053"/>
    </location>
</feature>
<evidence type="ECO:0000259" key="12">
    <source>
        <dbReference type="Pfam" id="PF07715"/>
    </source>
</evidence>
<keyword evidence="13" id="KW-0675">Receptor</keyword>
<evidence type="ECO:0000256" key="10">
    <source>
        <dbReference type="SAM" id="SignalP"/>
    </source>
</evidence>
<dbReference type="InterPro" id="IPR008969">
    <property type="entry name" value="CarboxyPept-like_regulatory"/>
</dbReference>
<keyword evidence="3 8" id="KW-1134">Transmembrane beta strand</keyword>
<organism evidence="13">
    <name type="scientific">Prevotella sp. GTC17253</name>
    <dbReference type="NCBI Taxonomy" id="3236793"/>
    <lineage>
        <taxon>Bacteria</taxon>
        <taxon>Pseudomonadati</taxon>
        <taxon>Bacteroidota</taxon>
        <taxon>Bacteroidia</taxon>
        <taxon>Bacteroidales</taxon>
        <taxon>Prevotellaceae</taxon>
        <taxon>Prevotella</taxon>
    </lineage>
</organism>
<sequence>MSKNKNVLFMFALSCGLGGLLPIHAQEVSQNRDLAYVSNAKSSAVAALQQQKKKVQGRVVDGAGEPIIGATVMAKGSTNGTVTDLDGNFTLGGVADNATLTISFLGYKTQSVAVGGKSNIVVTLSEDVATLNEVVAIGFGSQKKANLTGSVAAVTGKDIATRPVANSAVLLQGVIPGLRVNQSLGQPGNESVSFRLRGQGTFSSAGSDPLILINGVPGSLENLDPNTIEGVSVLKDAASAAIYGARAANGVILVTTKAGSGVMDKVAITYNGNVGFHSPTRMYDLVNDSPNYMKYANMAWANSNSGKAYTEEMMSKYRTPSAQYPSFDWLDYMFNTATVWNHNLSVAGTGSRTTYNVSLNYVSQPGTMRGFKYDKYNATVDVTTKINNFIKVGTYTNLMMGDSSSPRQGQEDAFLSTLSQAPTYMPWLPEDGTGARRYTNAAYNIEEHNKNMAAIMDAGVKRTQRNFDLNSQIWVQVDLLKGLSWYTKGAVRLLDTKQKVFVSGVFPIYDYHTGVANGSLDTGTQGLSVDDGRRFYKNLYSYLKYDFALNNNAHRFSAMLGYNREDEKYETLGAYRKEYAFPLPVIDAGSTANWSNSGGEENWGIQSFFGRFNYNFKDRYLFEADARYDGTSRIAQDNRWGFFPSFSAAWRATEEKFVKDLNWGWLDDFKLRASWGQLGNQNIGLYPYQAMIASVSDYPFTKTADGTVVGYIQTAYANSDIKWETTTITDIGFDLVAFRGLSVTFDWYNKTTSDILRSSQVSGLLGLSAPTVNMGKVRNTGFELSMTYNNVVKGGFFQGLRYNIGGNIVRNKNKLVTFGAKEISGYHVYEEGLPYGQYYMLDCIGVFADKNEVDKSPKQFNDNTQPGDLKYRDANGDNVINNDDRVMIDGQFPAFEYAITGSAAWKGFDLSFITQGVANKKYYTDLWGVRPFFQGSAPTWEYINNMWTEENPNGAKYPRLYWSNMGGSKNTRSSTFYLRNASFFRLKNITLGYTLPKELTRKAKIERLRFYMSCDNILTLTGYKGLDPERGGDGRDAQYPQNKIVSFGVNVEF</sequence>
<evidence type="ECO:0000256" key="4">
    <source>
        <dbReference type="ARBA" id="ARBA00022692"/>
    </source>
</evidence>
<feature type="signal peptide" evidence="10">
    <location>
        <begin position="1"/>
        <end position="25"/>
    </location>
</feature>
<dbReference type="InterPro" id="IPR012910">
    <property type="entry name" value="Plug_dom"/>
</dbReference>
<dbReference type="SUPFAM" id="SSF49464">
    <property type="entry name" value="Carboxypeptidase regulatory domain-like"/>
    <property type="match status" value="1"/>
</dbReference>
<dbReference type="InterPro" id="IPR023996">
    <property type="entry name" value="TonB-dep_OMP_SusC/RagA"/>
</dbReference>
<evidence type="ECO:0000256" key="9">
    <source>
        <dbReference type="RuleBase" id="RU003357"/>
    </source>
</evidence>
<dbReference type="InterPro" id="IPR036942">
    <property type="entry name" value="Beta-barrel_TonB_sf"/>
</dbReference>
<keyword evidence="4 8" id="KW-0812">Transmembrane</keyword>
<feature type="domain" description="TonB-dependent receptor-like beta-barrel" evidence="11">
    <location>
        <begin position="476"/>
        <end position="1016"/>
    </location>
</feature>
<keyword evidence="2 8" id="KW-0813">Transport</keyword>
<name>A0AB33ITH7_9BACT</name>
<dbReference type="InterPro" id="IPR037066">
    <property type="entry name" value="Plug_dom_sf"/>
</dbReference>
<dbReference type="EMBL" id="AP035785">
    <property type="protein sequence ID" value="BFO71375.1"/>
    <property type="molecule type" value="Genomic_DNA"/>
</dbReference>
<evidence type="ECO:0000313" key="13">
    <source>
        <dbReference type="EMBL" id="BFO71375.1"/>
    </source>
</evidence>
<dbReference type="FunFam" id="2.60.40.1120:FF:000003">
    <property type="entry name" value="Outer membrane protein Omp121"/>
    <property type="match status" value="1"/>
</dbReference>
<evidence type="ECO:0000256" key="2">
    <source>
        <dbReference type="ARBA" id="ARBA00022448"/>
    </source>
</evidence>
<protein>
    <submittedName>
        <fullName evidence="13">TonB-dependent receptor</fullName>
    </submittedName>
</protein>
<comment type="subcellular location">
    <subcellularLocation>
        <location evidence="1 8">Cell outer membrane</location>
        <topology evidence="1 8">Multi-pass membrane protein</topology>
    </subcellularLocation>
</comment>
<evidence type="ECO:0000259" key="11">
    <source>
        <dbReference type="Pfam" id="PF00593"/>
    </source>
</evidence>
<dbReference type="InterPro" id="IPR000531">
    <property type="entry name" value="Beta-barrel_TonB"/>
</dbReference>
<feature type="domain" description="TonB-dependent receptor plug" evidence="12">
    <location>
        <begin position="144"/>
        <end position="251"/>
    </location>
</feature>
<dbReference type="SUPFAM" id="SSF56935">
    <property type="entry name" value="Porins"/>
    <property type="match status" value="1"/>
</dbReference>
<dbReference type="NCBIfam" id="TIGR04056">
    <property type="entry name" value="OMP_RagA_SusC"/>
    <property type="match status" value="1"/>
</dbReference>
<dbReference type="Pfam" id="PF07715">
    <property type="entry name" value="Plug"/>
    <property type="match status" value="1"/>
</dbReference>
<evidence type="ECO:0000256" key="6">
    <source>
        <dbReference type="ARBA" id="ARBA00023136"/>
    </source>
</evidence>
<dbReference type="PROSITE" id="PS52016">
    <property type="entry name" value="TONB_DEPENDENT_REC_3"/>
    <property type="match status" value="1"/>
</dbReference>
<dbReference type="InterPro" id="IPR023997">
    <property type="entry name" value="TonB-dep_OMP_SusC/RagA_CS"/>
</dbReference>
<dbReference type="NCBIfam" id="TIGR04057">
    <property type="entry name" value="SusC_RagA_signa"/>
    <property type="match status" value="1"/>
</dbReference>
<dbReference type="InterPro" id="IPR039426">
    <property type="entry name" value="TonB-dep_rcpt-like"/>
</dbReference>
<accession>A0AB33ITH7</accession>
<keyword evidence="5 9" id="KW-0798">TonB box</keyword>
<keyword evidence="6 8" id="KW-0472">Membrane</keyword>
<dbReference type="GO" id="GO:0009279">
    <property type="term" value="C:cell outer membrane"/>
    <property type="evidence" value="ECO:0007669"/>
    <property type="project" value="UniProtKB-SubCell"/>
</dbReference>
<evidence type="ECO:0000256" key="8">
    <source>
        <dbReference type="PROSITE-ProRule" id="PRU01360"/>
    </source>
</evidence>
<evidence type="ECO:0000256" key="1">
    <source>
        <dbReference type="ARBA" id="ARBA00004571"/>
    </source>
</evidence>